<dbReference type="SMART" id="SM00895">
    <property type="entry name" value="FCD"/>
    <property type="match status" value="1"/>
</dbReference>
<dbReference type="PROSITE" id="PS50949">
    <property type="entry name" value="HTH_GNTR"/>
    <property type="match status" value="1"/>
</dbReference>
<evidence type="ECO:0000256" key="3">
    <source>
        <dbReference type="ARBA" id="ARBA00023163"/>
    </source>
</evidence>
<feature type="compositionally biased region" description="Low complexity" evidence="4">
    <location>
        <begin position="305"/>
        <end position="318"/>
    </location>
</feature>
<dbReference type="PANTHER" id="PTHR43537">
    <property type="entry name" value="TRANSCRIPTIONAL REGULATOR, GNTR FAMILY"/>
    <property type="match status" value="1"/>
</dbReference>
<feature type="region of interest" description="Disordered" evidence="4">
    <location>
        <begin position="298"/>
        <end position="318"/>
    </location>
</feature>
<sequence length="318" mass="35307">MLNWHVRLRASVETPMRATSVGEVTWAVRHLAQFPSTSRGRVRRVKIHVISPVEYHLTTDHISFMIYGVISTFCYSFTIEEPSLMNLARLSVPEQIREVLLQRIGCGEIAPGERIVEGRLTEEFAVSAIPVREAIRALVAIGVLDSAAHKGAWVREVSATETIEAFQVRAALESLAAMTAANALRGNCGELRKVCKAIVAAARRRDFDAYQRENHAFHRAIVQASENGVLLRVWESLAFEVRTRFALEFLKTVDFVAIAREHESIVDALDAGDAQRASQSLHSHSGHLVDYLRTEAAEREQLAGKPTTKKTTSSPSRG</sequence>
<evidence type="ECO:0000256" key="4">
    <source>
        <dbReference type="SAM" id="MobiDB-lite"/>
    </source>
</evidence>
<evidence type="ECO:0000256" key="2">
    <source>
        <dbReference type="ARBA" id="ARBA00023125"/>
    </source>
</evidence>
<keyword evidence="3" id="KW-0804">Transcription</keyword>
<dbReference type="InterPro" id="IPR036390">
    <property type="entry name" value="WH_DNA-bd_sf"/>
</dbReference>
<proteinExistence type="predicted"/>
<dbReference type="SMART" id="SM00345">
    <property type="entry name" value="HTH_GNTR"/>
    <property type="match status" value="1"/>
</dbReference>
<keyword evidence="7" id="KW-1185">Reference proteome</keyword>
<evidence type="ECO:0000259" key="5">
    <source>
        <dbReference type="PROSITE" id="PS50949"/>
    </source>
</evidence>
<keyword evidence="1" id="KW-0805">Transcription regulation</keyword>
<accession>A0A5C5ZCA2</accession>
<protein>
    <submittedName>
        <fullName evidence="6">HTH-type transcriptional regulator McbR</fullName>
    </submittedName>
</protein>
<keyword evidence="2" id="KW-0238">DNA-binding</keyword>
<dbReference type="InterPro" id="IPR011711">
    <property type="entry name" value="GntR_C"/>
</dbReference>
<reference evidence="6 7" key="1">
    <citation type="submission" date="2019-02" db="EMBL/GenBank/DDBJ databases">
        <title>Deep-cultivation of Planctomycetes and their phenomic and genomic characterization uncovers novel biology.</title>
        <authorList>
            <person name="Wiegand S."/>
            <person name="Jogler M."/>
            <person name="Boedeker C."/>
            <person name="Pinto D."/>
            <person name="Vollmers J."/>
            <person name="Rivas-Marin E."/>
            <person name="Kohn T."/>
            <person name="Peeters S.H."/>
            <person name="Heuer A."/>
            <person name="Rast P."/>
            <person name="Oberbeckmann S."/>
            <person name="Bunk B."/>
            <person name="Jeske O."/>
            <person name="Meyerdierks A."/>
            <person name="Storesund J.E."/>
            <person name="Kallscheuer N."/>
            <person name="Luecker S."/>
            <person name="Lage O.M."/>
            <person name="Pohl T."/>
            <person name="Merkel B.J."/>
            <person name="Hornburger P."/>
            <person name="Mueller R.-W."/>
            <person name="Bruemmer F."/>
            <person name="Labrenz M."/>
            <person name="Spormann A.M."/>
            <person name="Op Den Camp H."/>
            <person name="Overmann J."/>
            <person name="Amann R."/>
            <person name="Jetten M.S.M."/>
            <person name="Mascher T."/>
            <person name="Medema M.H."/>
            <person name="Devos D.P."/>
            <person name="Kaster A.-K."/>
            <person name="Ovreas L."/>
            <person name="Rohde M."/>
            <person name="Galperin M.Y."/>
            <person name="Jogler C."/>
        </authorList>
    </citation>
    <scope>NUCLEOTIDE SEQUENCE [LARGE SCALE GENOMIC DNA]</scope>
    <source>
        <strain evidence="6 7">CA13</strain>
    </source>
</reference>
<organism evidence="6 7">
    <name type="scientific">Novipirellula herctigrandis</name>
    <dbReference type="NCBI Taxonomy" id="2527986"/>
    <lineage>
        <taxon>Bacteria</taxon>
        <taxon>Pseudomonadati</taxon>
        <taxon>Planctomycetota</taxon>
        <taxon>Planctomycetia</taxon>
        <taxon>Pirellulales</taxon>
        <taxon>Pirellulaceae</taxon>
        <taxon>Novipirellula</taxon>
    </lineage>
</organism>
<evidence type="ECO:0000313" key="7">
    <source>
        <dbReference type="Proteomes" id="UP000315010"/>
    </source>
</evidence>
<dbReference type="InterPro" id="IPR008920">
    <property type="entry name" value="TF_FadR/GntR_C"/>
</dbReference>
<dbReference type="EMBL" id="SJPJ01000001">
    <property type="protein sequence ID" value="TWT84942.1"/>
    <property type="molecule type" value="Genomic_DNA"/>
</dbReference>
<dbReference type="InterPro" id="IPR036388">
    <property type="entry name" value="WH-like_DNA-bd_sf"/>
</dbReference>
<feature type="domain" description="HTH gntR-type" evidence="5">
    <location>
        <begin position="90"/>
        <end position="157"/>
    </location>
</feature>
<dbReference type="SUPFAM" id="SSF48008">
    <property type="entry name" value="GntR ligand-binding domain-like"/>
    <property type="match status" value="1"/>
</dbReference>
<comment type="caution">
    <text evidence="6">The sequence shown here is derived from an EMBL/GenBank/DDBJ whole genome shotgun (WGS) entry which is preliminary data.</text>
</comment>
<dbReference type="Pfam" id="PF00392">
    <property type="entry name" value="GntR"/>
    <property type="match status" value="1"/>
</dbReference>
<dbReference type="Proteomes" id="UP000315010">
    <property type="component" value="Unassembled WGS sequence"/>
</dbReference>
<dbReference type="GO" id="GO:0003700">
    <property type="term" value="F:DNA-binding transcription factor activity"/>
    <property type="evidence" value="ECO:0007669"/>
    <property type="project" value="InterPro"/>
</dbReference>
<dbReference type="Gene3D" id="1.20.120.530">
    <property type="entry name" value="GntR ligand-binding domain-like"/>
    <property type="match status" value="1"/>
</dbReference>
<dbReference type="OrthoDB" id="287672at2"/>
<dbReference type="SUPFAM" id="SSF46785">
    <property type="entry name" value="Winged helix' DNA-binding domain"/>
    <property type="match status" value="1"/>
</dbReference>
<name>A0A5C5ZCA2_9BACT</name>
<dbReference type="InterPro" id="IPR000524">
    <property type="entry name" value="Tscrpt_reg_HTH_GntR"/>
</dbReference>
<evidence type="ECO:0000256" key="1">
    <source>
        <dbReference type="ARBA" id="ARBA00023015"/>
    </source>
</evidence>
<dbReference type="AlphaFoldDB" id="A0A5C5ZCA2"/>
<dbReference type="PANTHER" id="PTHR43537:SF24">
    <property type="entry name" value="GLUCONATE OPERON TRANSCRIPTIONAL REPRESSOR"/>
    <property type="match status" value="1"/>
</dbReference>
<evidence type="ECO:0000313" key="6">
    <source>
        <dbReference type="EMBL" id="TWT84942.1"/>
    </source>
</evidence>
<dbReference type="GO" id="GO:0003677">
    <property type="term" value="F:DNA binding"/>
    <property type="evidence" value="ECO:0007669"/>
    <property type="project" value="UniProtKB-KW"/>
</dbReference>
<dbReference type="Gene3D" id="1.10.10.10">
    <property type="entry name" value="Winged helix-like DNA-binding domain superfamily/Winged helix DNA-binding domain"/>
    <property type="match status" value="1"/>
</dbReference>
<dbReference type="Pfam" id="PF07729">
    <property type="entry name" value="FCD"/>
    <property type="match status" value="1"/>
</dbReference>
<gene>
    <name evidence="6" type="primary">mcbR</name>
    <name evidence="6" type="ORF">CA13_64230</name>
</gene>